<dbReference type="AlphaFoldDB" id="A0A9P9WSL2"/>
<dbReference type="Pfam" id="PF11312">
    <property type="entry name" value="Methyltransf_34"/>
    <property type="match status" value="2"/>
</dbReference>
<name>A0A9P9WSL2_9PEZI</name>
<dbReference type="EMBL" id="JAFIMR010000005">
    <property type="protein sequence ID" value="KAI1878658.1"/>
    <property type="molecule type" value="Genomic_DNA"/>
</dbReference>
<accession>A0A9P9WSL2</accession>
<feature type="region of interest" description="Disordered" evidence="1">
    <location>
        <begin position="397"/>
        <end position="452"/>
    </location>
</feature>
<sequence>MPPKQKPPPKASFKARKAAASAKASSEVAVEPAAPSSPSSASSSQAALVAQQQQRLLTVFQATFNEVLSSPDFASTLQEVKTALYNREFARAFGSEAYLDVYAARWSPTRALGYAAVLEGLRGHLEDLVCGDDGDDDDDGHVLGAGKTEDVGDEAWSGQARGGEDETTASTDAGDQETAAPQPVERTAQAEAAPAKPGKTLKMLALGGGAAELAAFASYLSSTPGVAGEVTLVDAGPWAGAARKLQHALTTPPPLSRYASAAARAHNAPVVAPGRLRHTFAQRDILTLLSPSSSSPETGGGGGGGNGNIATMLGGGGEQPVLVTLLFTLNELYTDGGIGRTTGFLRALGRALAPGSLLLVVDSPGSYSEAAVGKDGAKKRYPMHWLVDHTLLETPAAAAKRARQRRMMKEKRGGEETGGMGDGSEEEVKKEQGEEEEEKGQGEDEGEDEGCRWEKLEENDSVWFRIPEDLRYPIQLENMRYQIHLYRAVPATAGGNDHTGRR</sequence>
<feature type="region of interest" description="Disordered" evidence="1">
    <location>
        <begin position="289"/>
        <end position="308"/>
    </location>
</feature>
<evidence type="ECO:0008006" key="4">
    <source>
        <dbReference type="Google" id="ProtNLM"/>
    </source>
</evidence>
<feature type="region of interest" description="Disordered" evidence="1">
    <location>
        <begin position="132"/>
        <end position="196"/>
    </location>
</feature>
<reference evidence="2" key="1">
    <citation type="submission" date="2021-03" db="EMBL/GenBank/DDBJ databases">
        <title>Revisited historic fungal species revealed as producer of novel bioactive compounds through whole genome sequencing and comparative genomics.</title>
        <authorList>
            <person name="Vignolle G.A."/>
            <person name="Hochenegger N."/>
            <person name="Mach R.L."/>
            <person name="Mach-Aigner A.R."/>
            <person name="Javad Rahimi M."/>
            <person name="Salim K.A."/>
            <person name="Chan C.M."/>
            <person name="Lim L.B.L."/>
            <person name="Cai F."/>
            <person name="Druzhinina I.S."/>
            <person name="U'Ren J.M."/>
            <person name="Derntl C."/>
        </authorList>
    </citation>
    <scope>NUCLEOTIDE SEQUENCE</scope>
    <source>
        <strain evidence="2">TUCIM 5799</strain>
    </source>
</reference>
<feature type="compositionally biased region" description="Acidic residues" evidence="1">
    <location>
        <begin position="433"/>
        <end position="448"/>
    </location>
</feature>
<keyword evidence="3" id="KW-1185">Reference proteome</keyword>
<dbReference type="InterPro" id="IPR021463">
    <property type="entry name" value="Methyltransf_34"/>
</dbReference>
<protein>
    <recommendedName>
        <fullName evidence="4">25S rRNA (Uridine(2843)-N(3))-methyltransferase</fullName>
    </recommendedName>
</protein>
<dbReference type="Proteomes" id="UP000829685">
    <property type="component" value="Unassembled WGS sequence"/>
</dbReference>
<gene>
    <name evidence="2" type="ORF">JX265_002835</name>
</gene>
<feature type="compositionally biased region" description="Basic residues" evidence="1">
    <location>
        <begin position="400"/>
        <end position="409"/>
    </location>
</feature>
<evidence type="ECO:0000256" key="1">
    <source>
        <dbReference type="SAM" id="MobiDB-lite"/>
    </source>
</evidence>
<proteinExistence type="predicted"/>
<evidence type="ECO:0000313" key="2">
    <source>
        <dbReference type="EMBL" id="KAI1878658.1"/>
    </source>
</evidence>
<organism evidence="2 3">
    <name type="scientific">Neoarthrinium moseri</name>
    <dbReference type="NCBI Taxonomy" id="1658444"/>
    <lineage>
        <taxon>Eukaryota</taxon>
        <taxon>Fungi</taxon>
        <taxon>Dikarya</taxon>
        <taxon>Ascomycota</taxon>
        <taxon>Pezizomycotina</taxon>
        <taxon>Sordariomycetes</taxon>
        <taxon>Xylariomycetidae</taxon>
        <taxon>Amphisphaeriales</taxon>
        <taxon>Apiosporaceae</taxon>
        <taxon>Neoarthrinium</taxon>
    </lineage>
</organism>
<feature type="compositionally biased region" description="Gly residues" evidence="1">
    <location>
        <begin position="298"/>
        <end position="308"/>
    </location>
</feature>
<evidence type="ECO:0000313" key="3">
    <source>
        <dbReference type="Proteomes" id="UP000829685"/>
    </source>
</evidence>
<feature type="region of interest" description="Disordered" evidence="1">
    <location>
        <begin position="24"/>
        <end position="47"/>
    </location>
</feature>
<comment type="caution">
    <text evidence="2">The sequence shown here is derived from an EMBL/GenBank/DDBJ whole genome shotgun (WGS) entry which is preliminary data.</text>
</comment>